<dbReference type="Pfam" id="PF00155">
    <property type="entry name" value="Aminotran_1_2"/>
    <property type="match status" value="1"/>
</dbReference>
<accession>A0AAW5R4S6</accession>
<protein>
    <submittedName>
        <fullName evidence="4">Aminotransferase class I/II-fold pyridoxal phosphate-dependent enzyme</fullName>
    </submittedName>
</protein>
<evidence type="ECO:0000256" key="2">
    <source>
        <dbReference type="ARBA" id="ARBA00022679"/>
    </source>
</evidence>
<comment type="cofactor">
    <cofactor evidence="1">
        <name>pyridoxal 5'-phosphate</name>
        <dbReference type="ChEBI" id="CHEBI:597326"/>
    </cofactor>
</comment>
<dbReference type="InterPro" id="IPR015421">
    <property type="entry name" value="PyrdxlP-dep_Trfase_major"/>
</dbReference>
<gene>
    <name evidence="4" type="ORF">MUB46_17670</name>
</gene>
<dbReference type="Gene3D" id="3.40.640.10">
    <property type="entry name" value="Type I PLP-dependent aspartate aminotransferase-like (Major domain)"/>
    <property type="match status" value="1"/>
</dbReference>
<dbReference type="InterPro" id="IPR015422">
    <property type="entry name" value="PyrdxlP-dep_Trfase_small"/>
</dbReference>
<organism evidence="4 5">
    <name type="scientific">Microbaculum marinisediminis</name>
    <dbReference type="NCBI Taxonomy" id="2931392"/>
    <lineage>
        <taxon>Bacteria</taxon>
        <taxon>Pseudomonadati</taxon>
        <taxon>Pseudomonadota</taxon>
        <taxon>Alphaproteobacteria</taxon>
        <taxon>Hyphomicrobiales</taxon>
        <taxon>Tepidamorphaceae</taxon>
        <taxon>Microbaculum</taxon>
    </lineage>
</organism>
<dbReference type="PANTHER" id="PTHR13693">
    <property type="entry name" value="CLASS II AMINOTRANSFERASE/8-AMINO-7-OXONONANOATE SYNTHASE"/>
    <property type="match status" value="1"/>
</dbReference>
<comment type="caution">
    <text evidence="4">The sequence shown here is derived from an EMBL/GenBank/DDBJ whole genome shotgun (WGS) entry which is preliminary data.</text>
</comment>
<sequence>MPHDRLLDLLNAKVDTLTTAGTRKGLERVTRAVVPPADGKGPRFLLEGHGDRPFLRMNANSYLGLSFTADLIAAEEQAVRAYGTGPGAVRFISGTWTPHVALEQRLAAFHGREAAMIFSSAYATVMGLLPQLITPQTAVISDALNHNCIINAIRLSEPGEKRIYAHLAMDELERHLREASGACRRAIVVTDGIFSMRGDHAPLDRILALAKKYDRDYPENVLVVVDDSHGVGAFGKTGRGTEEVTASGPCDLLVATLGKAFGVNGGYVAGNRTFVDYLRETAPFYIYSNPITPGEAAAAVKAVDIVDSARGHDMLAHLRAMTRRFEQGLVDLGWETIPGEHPVVPLMVRNTPKTTQLVAHLFESGVLATGLGFPVVPKGDEEIRFQISADHTPADIDEALAAVRAFAG</sequence>
<dbReference type="InterPro" id="IPR015424">
    <property type="entry name" value="PyrdxlP-dep_Trfase"/>
</dbReference>
<name>A0AAW5R4S6_9HYPH</name>
<dbReference type="AlphaFoldDB" id="A0AAW5R4S6"/>
<dbReference type="SUPFAM" id="SSF53383">
    <property type="entry name" value="PLP-dependent transferases"/>
    <property type="match status" value="1"/>
</dbReference>
<evidence type="ECO:0000313" key="4">
    <source>
        <dbReference type="EMBL" id="MCT8973696.1"/>
    </source>
</evidence>
<dbReference type="EMBL" id="JALIDZ010000008">
    <property type="protein sequence ID" value="MCT8973696.1"/>
    <property type="molecule type" value="Genomic_DNA"/>
</dbReference>
<evidence type="ECO:0000259" key="3">
    <source>
        <dbReference type="Pfam" id="PF00155"/>
    </source>
</evidence>
<dbReference type="Gene3D" id="3.90.1150.10">
    <property type="entry name" value="Aspartate Aminotransferase, domain 1"/>
    <property type="match status" value="1"/>
</dbReference>
<dbReference type="Proteomes" id="UP001320898">
    <property type="component" value="Unassembled WGS sequence"/>
</dbReference>
<keyword evidence="4" id="KW-0032">Aminotransferase</keyword>
<dbReference type="InterPro" id="IPR004839">
    <property type="entry name" value="Aminotransferase_I/II_large"/>
</dbReference>
<dbReference type="RefSeq" id="WP_261617276.1">
    <property type="nucleotide sequence ID" value="NZ_JALIDZ010000008.1"/>
</dbReference>
<evidence type="ECO:0000256" key="1">
    <source>
        <dbReference type="ARBA" id="ARBA00001933"/>
    </source>
</evidence>
<reference evidence="4 5" key="1">
    <citation type="submission" date="2022-04" db="EMBL/GenBank/DDBJ databases">
        <authorList>
            <person name="Ye Y.-Q."/>
            <person name="Du Z.-J."/>
        </authorList>
    </citation>
    <scope>NUCLEOTIDE SEQUENCE [LARGE SCALE GENOMIC DNA]</scope>
    <source>
        <strain evidence="4 5">A6E488</strain>
    </source>
</reference>
<dbReference type="InterPro" id="IPR050087">
    <property type="entry name" value="AON_synthase_class-II"/>
</dbReference>
<proteinExistence type="predicted"/>
<dbReference type="GO" id="GO:0030170">
    <property type="term" value="F:pyridoxal phosphate binding"/>
    <property type="evidence" value="ECO:0007669"/>
    <property type="project" value="InterPro"/>
</dbReference>
<feature type="domain" description="Aminotransferase class I/classII large" evidence="3">
    <location>
        <begin position="55"/>
        <end position="402"/>
    </location>
</feature>
<evidence type="ECO:0000313" key="5">
    <source>
        <dbReference type="Proteomes" id="UP001320898"/>
    </source>
</evidence>
<keyword evidence="5" id="KW-1185">Reference proteome</keyword>
<dbReference type="GO" id="GO:0008483">
    <property type="term" value="F:transaminase activity"/>
    <property type="evidence" value="ECO:0007669"/>
    <property type="project" value="UniProtKB-KW"/>
</dbReference>
<keyword evidence="2" id="KW-0808">Transferase</keyword>